<dbReference type="Proteomes" id="UP001321861">
    <property type="component" value="Chromosome"/>
</dbReference>
<keyword evidence="1" id="KW-0812">Transmembrane</keyword>
<feature type="domain" description="DUF218" evidence="2">
    <location>
        <begin position="129"/>
        <end position="270"/>
    </location>
</feature>
<dbReference type="InterPro" id="IPR051599">
    <property type="entry name" value="Cell_Envelope_Assoc"/>
</dbReference>
<accession>A0AAU9D213</accession>
<dbReference type="GO" id="GO:0005886">
    <property type="term" value="C:plasma membrane"/>
    <property type="evidence" value="ECO:0007669"/>
    <property type="project" value="TreeGrafter"/>
</dbReference>
<keyword evidence="1" id="KW-0472">Membrane</keyword>
<evidence type="ECO:0000259" key="2">
    <source>
        <dbReference type="Pfam" id="PF02698"/>
    </source>
</evidence>
<dbReference type="PANTHER" id="PTHR30336">
    <property type="entry name" value="INNER MEMBRANE PROTEIN, PROBABLE PERMEASE"/>
    <property type="match status" value="1"/>
</dbReference>
<reference evidence="3 4" key="1">
    <citation type="journal article" date="2023" name="Microbiol. Spectr.">
        <title>Symbiosis of Carpenter Bees with Uncharacterized Lactic Acid Bacteria Showing NAD Auxotrophy.</title>
        <authorList>
            <person name="Kawasaki S."/>
            <person name="Ozawa K."/>
            <person name="Mori T."/>
            <person name="Yamamoto A."/>
            <person name="Ito M."/>
            <person name="Ohkuma M."/>
            <person name="Sakamoto M."/>
            <person name="Matsutani M."/>
        </authorList>
    </citation>
    <scope>NUCLEOTIDE SEQUENCE [LARGE SCALE GENOMIC DNA]</scope>
    <source>
        <strain evidence="3 4">XA3</strain>
    </source>
</reference>
<dbReference type="InterPro" id="IPR003848">
    <property type="entry name" value="DUF218"/>
</dbReference>
<feature type="transmembrane region" description="Helical" evidence="1">
    <location>
        <begin position="91"/>
        <end position="118"/>
    </location>
</feature>
<evidence type="ECO:0000313" key="3">
    <source>
        <dbReference type="EMBL" id="BDR58791.1"/>
    </source>
</evidence>
<dbReference type="Pfam" id="PF02698">
    <property type="entry name" value="DUF218"/>
    <property type="match status" value="1"/>
</dbReference>
<evidence type="ECO:0000256" key="1">
    <source>
        <dbReference type="SAM" id="Phobius"/>
    </source>
</evidence>
<dbReference type="Gene3D" id="3.40.50.620">
    <property type="entry name" value="HUPs"/>
    <property type="match status" value="1"/>
</dbReference>
<organism evidence="3 4">
    <name type="scientific">Xylocopilactobacillus apicola</name>
    <dbReference type="NCBI Taxonomy" id="2932184"/>
    <lineage>
        <taxon>Bacteria</taxon>
        <taxon>Bacillati</taxon>
        <taxon>Bacillota</taxon>
        <taxon>Bacilli</taxon>
        <taxon>Lactobacillales</taxon>
        <taxon>Lactobacillaceae</taxon>
        <taxon>Xylocopilactobacillus</taxon>
    </lineage>
</organism>
<feature type="transmembrane region" description="Helical" evidence="1">
    <location>
        <begin position="28"/>
        <end position="47"/>
    </location>
</feature>
<feature type="transmembrane region" description="Helical" evidence="1">
    <location>
        <begin position="59"/>
        <end position="79"/>
    </location>
</feature>
<evidence type="ECO:0000313" key="4">
    <source>
        <dbReference type="Proteomes" id="UP001321861"/>
    </source>
</evidence>
<dbReference type="KEGG" id="xap:XA3_12320"/>
<dbReference type="GO" id="GO:0000270">
    <property type="term" value="P:peptidoglycan metabolic process"/>
    <property type="evidence" value="ECO:0007669"/>
    <property type="project" value="TreeGrafter"/>
</dbReference>
<keyword evidence="4" id="KW-1185">Reference proteome</keyword>
<sequence length="295" mass="33386">MSFSILACPFIALQMFFFNDVFFWAEILVFEGITTIFSFIFSSYLLYQLVKLWIHKTYTISDFLSIVAVICYLALLINFSIINRGFNQRLLLFVLLSTVYLTVTFANFFLSSLVYGLYIRFQNVQNRWFVCLGAGLLDGRFVGKLLANRIKTAVSQAEKSKDLTPVIIFSGGQGANELVSEASAMQKYAVEDLKFPLSCTLMEDRSRSTKENLLFSAKLVEGDSFIFCTSDYHVFRAALLAKKLGFNANGIGCKTSFCYRTIAFLREYVGVLALNKKRHLIILGLFLLISIILGI</sequence>
<dbReference type="InterPro" id="IPR014729">
    <property type="entry name" value="Rossmann-like_a/b/a_fold"/>
</dbReference>
<dbReference type="CDD" id="cd06259">
    <property type="entry name" value="YdcF-like"/>
    <property type="match status" value="1"/>
</dbReference>
<gene>
    <name evidence="3" type="ORF">XA3_12320</name>
</gene>
<proteinExistence type="predicted"/>
<dbReference type="EMBL" id="AP026802">
    <property type="protein sequence ID" value="BDR58791.1"/>
    <property type="molecule type" value="Genomic_DNA"/>
</dbReference>
<dbReference type="GO" id="GO:0043164">
    <property type="term" value="P:Gram-negative-bacterium-type cell wall biogenesis"/>
    <property type="evidence" value="ECO:0007669"/>
    <property type="project" value="TreeGrafter"/>
</dbReference>
<feature type="transmembrane region" description="Helical" evidence="1">
    <location>
        <begin position="278"/>
        <end position="294"/>
    </location>
</feature>
<dbReference type="AlphaFoldDB" id="A0AAU9D213"/>
<name>A0AAU9D213_9LACO</name>
<keyword evidence="1" id="KW-1133">Transmembrane helix</keyword>
<dbReference type="PANTHER" id="PTHR30336:SF18">
    <property type="entry name" value="MEMBRANE PROTEIN"/>
    <property type="match status" value="1"/>
</dbReference>
<protein>
    <recommendedName>
        <fullName evidence="2">DUF218 domain-containing protein</fullName>
    </recommendedName>
</protein>